<dbReference type="Pfam" id="PF00582">
    <property type="entry name" value="Usp"/>
    <property type="match status" value="2"/>
</dbReference>
<dbReference type="InterPro" id="IPR014729">
    <property type="entry name" value="Rossmann-like_a/b/a_fold"/>
</dbReference>
<dbReference type="InterPro" id="IPR006016">
    <property type="entry name" value="UspA"/>
</dbReference>
<keyword evidence="4" id="KW-1185">Reference proteome</keyword>
<reference evidence="3 4" key="1">
    <citation type="submission" date="2019-06" db="EMBL/GenBank/DDBJ databases">
        <title>Amycolatopsis alkalitolerans sp. nov., isolated from Gastrodia elata Blume.</title>
        <authorList>
            <person name="Narsing Rao M.P."/>
            <person name="Li W.J."/>
        </authorList>
    </citation>
    <scope>NUCLEOTIDE SEQUENCE [LARGE SCALE GENOMIC DNA]</scope>
    <source>
        <strain evidence="3 4">SYSUP0005</strain>
    </source>
</reference>
<dbReference type="InterPro" id="IPR006015">
    <property type="entry name" value="Universal_stress_UspA"/>
</dbReference>
<evidence type="ECO:0000313" key="4">
    <source>
        <dbReference type="Proteomes" id="UP000305546"/>
    </source>
</evidence>
<comment type="caution">
    <text evidence="3">The sequence shown here is derived from an EMBL/GenBank/DDBJ whole genome shotgun (WGS) entry which is preliminary data.</text>
</comment>
<accession>A0A5C4LXU6</accession>
<dbReference type="PRINTS" id="PR01438">
    <property type="entry name" value="UNVRSLSTRESS"/>
</dbReference>
<evidence type="ECO:0000313" key="3">
    <source>
        <dbReference type="EMBL" id="TNC21847.1"/>
    </source>
</evidence>
<dbReference type="PANTHER" id="PTHR46268:SF6">
    <property type="entry name" value="UNIVERSAL STRESS PROTEIN UP12"/>
    <property type="match status" value="1"/>
</dbReference>
<sequence length="275" mass="28051">MNGYTVVAGVDGSASALHAVRWAAREAARRAAPVLVLHTAFVPEPEPYSPVRLPRSYGDAVLEQGEQWLAEAAKAAHEAAPEVTVRTEQRVGLAADHLVRASERAGLIVVGSRGLGGVAGMVLGSVAAAVAAHGHCPVVVVRGRTPEQAPPDSGPVVVGTDGSPGSDAAVAFAMQMAAERGVPVVAVYVAHRSGVTLPAEVQRQLDAVTARYPGVEVREQIVQDRPARGIVAAAEGAQLIVVGSRGRGGFAGLAFGSTSGGVLRQAPCPVAIARN</sequence>
<dbReference type="PANTHER" id="PTHR46268">
    <property type="entry name" value="STRESS RESPONSE PROTEIN NHAX"/>
    <property type="match status" value="1"/>
</dbReference>
<comment type="similarity">
    <text evidence="1">Belongs to the universal stress protein A family.</text>
</comment>
<gene>
    <name evidence="3" type="ORF">FG385_27365</name>
</gene>
<feature type="domain" description="UspA" evidence="2">
    <location>
        <begin position="155"/>
        <end position="274"/>
    </location>
</feature>
<dbReference type="Gene3D" id="3.40.50.620">
    <property type="entry name" value="HUPs"/>
    <property type="match status" value="2"/>
</dbReference>
<dbReference type="OrthoDB" id="3628327at2"/>
<proteinExistence type="inferred from homology"/>
<protein>
    <submittedName>
        <fullName evidence="3">Universal stress protein</fullName>
    </submittedName>
</protein>
<feature type="domain" description="UspA" evidence="2">
    <location>
        <begin position="5"/>
        <end position="142"/>
    </location>
</feature>
<dbReference type="AlphaFoldDB" id="A0A5C4LXU6"/>
<evidence type="ECO:0000256" key="1">
    <source>
        <dbReference type="ARBA" id="ARBA00008791"/>
    </source>
</evidence>
<dbReference type="Proteomes" id="UP000305546">
    <property type="component" value="Unassembled WGS sequence"/>
</dbReference>
<evidence type="ECO:0000259" key="2">
    <source>
        <dbReference type="Pfam" id="PF00582"/>
    </source>
</evidence>
<organism evidence="3 4">
    <name type="scientific">Amycolatopsis alkalitolerans</name>
    <dbReference type="NCBI Taxonomy" id="2547244"/>
    <lineage>
        <taxon>Bacteria</taxon>
        <taxon>Bacillati</taxon>
        <taxon>Actinomycetota</taxon>
        <taxon>Actinomycetes</taxon>
        <taxon>Pseudonocardiales</taxon>
        <taxon>Pseudonocardiaceae</taxon>
        <taxon>Amycolatopsis</taxon>
    </lineage>
</organism>
<dbReference type="EMBL" id="VDFW01000031">
    <property type="protein sequence ID" value="TNC21847.1"/>
    <property type="molecule type" value="Genomic_DNA"/>
</dbReference>
<name>A0A5C4LXU6_9PSEU</name>
<dbReference type="SUPFAM" id="SSF52402">
    <property type="entry name" value="Adenine nucleotide alpha hydrolases-like"/>
    <property type="match status" value="2"/>
</dbReference>